<evidence type="ECO:0000256" key="23">
    <source>
        <dbReference type="PROSITE-ProRule" id="PRU10141"/>
    </source>
</evidence>
<dbReference type="Gene3D" id="3.30.200.20">
    <property type="entry name" value="Phosphorylase Kinase, domain 1"/>
    <property type="match status" value="1"/>
</dbReference>
<dbReference type="Pfam" id="PF23598">
    <property type="entry name" value="LRR_14"/>
    <property type="match status" value="1"/>
</dbReference>
<proteinExistence type="inferred from homology"/>
<dbReference type="InterPro" id="IPR000719">
    <property type="entry name" value="Prot_kinase_dom"/>
</dbReference>
<dbReference type="Gene3D" id="3.80.10.10">
    <property type="entry name" value="Ribonuclease Inhibitor"/>
    <property type="match status" value="4"/>
</dbReference>
<gene>
    <name evidence="28" type="primary">LOC111008872</name>
</gene>
<evidence type="ECO:0000256" key="16">
    <source>
        <dbReference type="ARBA" id="ARBA00022989"/>
    </source>
</evidence>
<keyword evidence="7" id="KW-0723">Serine/threonine-protein kinase</keyword>
<keyword evidence="6" id="KW-0134">Cell wall</keyword>
<dbReference type="PROSITE" id="PS00108">
    <property type="entry name" value="PROTEIN_KINASE_ST"/>
    <property type="match status" value="1"/>
</dbReference>
<dbReference type="PROSITE" id="PS00107">
    <property type="entry name" value="PROTEIN_KINASE_ATP"/>
    <property type="match status" value="1"/>
</dbReference>
<protein>
    <recommendedName>
        <fullName evidence="5">non-specific serine/threonine protein kinase</fullName>
        <ecNumber evidence="5">2.7.11.1</ecNumber>
    </recommendedName>
</protein>
<evidence type="ECO:0000256" key="8">
    <source>
        <dbReference type="ARBA" id="ARBA00022614"/>
    </source>
</evidence>
<dbReference type="SMART" id="SM00220">
    <property type="entry name" value="S_TKc"/>
    <property type="match status" value="1"/>
</dbReference>
<evidence type="ECO:0000256" key="20">
    <source>
        <dbReference type="ARBA" id="ARBA00038043"/>
    </source>
</evidence>
<dbReference type="InterPro" id="IPR017441">
    <property type="entry name" value="Protein_kinase_ATP_BS"/>
</dbReference>
<dbReference type="SMART" id="SM00369">
    <property type="entry name" value="LRR_TYP"/>
    <property type="match status" value="10"/>
</dbReference>
<keyword evidence="9" id="KW-0808">Transferase</keyword>
<evidence type="ECO:0000256" key="6">
    <source>
        <dbReference type="ARBA" id="ARBA00022512"/>
    </source>
</evidence>
<evidence type="ECO:0000256" key="18">
    <source>
        <dbReference type="ARBA" id="ARBA00023170"/>
    </source>
</evidence>
<dbReference type="InterPro" id="IPR032675">
    <property type="entry name" value="LRR_dom_sf"/>
</dbReference>
<evidence type="ECO:0000256" key="4">
    <source>
        <dbReference type="ARBA" id="ARBA00008684"/>
    </source>
</evidence>
<keyword evidence="13 23" id="KW-0547">Nucleotide-binding</keyword>
<evidence type="ECO:0000256" key="17">
    <source>
        <dbReference type="ARBA" id="ARBA00023136"/>
    </source>
</evidence>
<feature type="chain" id="PRO_5026706872" description="non-specific serine/threonine protein kinase" evidence="25">
    <location>
        <begin position="24"/>
        <end position="1114"/>
    </location>
</feature>
<dbReference type="InterPro" id="IPR051716">
    <property type="entry name" value="Plant_RL_S/T_kinase"/>
</dbReference>
<evidence type="ECO:0000256" key="5">
    <source>
        <dbReference type="ARBA" id="ARBA00012513"/>
    </source>
</evidence>
<dbReference type="GO" id="GO:0009653">
    <property type="term" value="P:anatomical structure morphogenesis"/>
    <property type="evidence" value="ECO:0007669"/>
    <property type="project" value="UniProtKB-ARBA"/>
</dbReference>
<evidence type="ECO:0000256" key="14">
    <source>
        <dbReference type="ARBA" id="ARBA00022777"/>
    </source>
</evidence>
<keyword evidence="16 24" id="KW-1133">Transmembrane helix</keyword>
<evidence type="ECO:0000256" key="2">
    <source>
        <dbReference type="ARBA" id="ARBA00004236"/>
    </source>
</evidence>
<feature type="binding site" evidence="23">
    <location>
        <position position="802"/>
    </location>
    <ligand>
        <name>ATP</name>
        <dbReference type="ChEBI" id="CHEBI:30616"/>
    </ligand>
</feature>
<evidence type="ECO:0000259" key="26">
    <source>
        <dbReference type="PROSITE" id="PS50011"/>
    </source>
</evidence>
<evidence type="ECO:0000256" key="10">
    <source>
        <dbReference type="ARBA" id="ARBA00022692"/>
    </source>
</evidence>
<keyword evidence="15 23" id="KW-0067">ATP-binding</keyword>
<evidence type="ECO:0000256" key="13">
    <source>
        <dbReference type="ARBA" id="ARBA00022741"/>
    </source>
</evidence>
<dbReference type="InterPro" id="IPR013210">
    <property type="entry name" value="LRR_N_plant-typ"/>
</dbReference>
<evidence type="ECO:0000256" key="15">
    <source>
        <dbReference type="ARBA" id="ARBA00022840"/>
    </source>
</evidence>
<dbReference type="PANTHER" id="PTHR48053">
    <property type="entry name" value="LEUCINE RICH REPEAT FAMILY PROTEIN, EXPRESSED"/>
    <property type="match status" value="1"/>
</dbReference>
<dbReference type="SUPFAM" id="SSF56112">
    <property type="entry name" value="Protein kinase-like (PK-like)"/>
    <property type="match status" value="1"/>
</dbReference>
<accession>A0A6J1C6J9</accession>
<dbReference type="Pfam" id="PF08263">
    <property type="entry name" value="LRRNT_2"/>
    <property type="match status" value="1"/>
</dbReference>
<dbReference type="SUPFAM" id="SSF52058">
    <property type="entry name" value="L domain-like"/>
    <property type="match status" value="1"/>
</dbReference>
<dbReference type="FunFam" id="3.80.10.10:FF:000393">
    <property type="entry name" value="LRR receptor-like serine/threonine-protein kinase RCH1"/>
    <property type="match status" value="1"/>
</dbReference>
<evidence type="ECO:0000256" key="3">
    <source>
        <dbReference type="ARBA" id="ARBA00004479"/>
    </source>
</evidence>
<keyword evidence="11 25" id="KW-0732">Signal</keyword>
<dbReference type="InterPro" id="IPR055414">
    <property type="entry name" value="LRR_R13L4/SHOC2-like"/>
</dbReference>
<dbReference type="Gene3D" id="1.10.510.10">
    <property type="entry name" value="Transferase(Phosphotransferase) domain 1"/>
    <property type="match status" value="1"/>
</dbReference>
<feature type="signal peptide" evidence="25">
    <location>
        <begin position="1"/>
        <end position="23"/>
    </location>
</feature>
<dbReference type="FunFam" id="3.80.10.10:FF:000041">
    <property type="entry name" value="LRR receptor-like serine/threonine-protein kinase ERECTA"/>
    <property type="match status" value="1"/>
</dbReference>
<dbReference type="OrthoDB" id="1591596at2759"/>
<dbReference type="GO" id="GO:0099402">
    <property type="term" value="P:plant organ development"/>
    <property type="evidence" value="ECO:0007669"/>
    <property type="project" value="UniProtKB-ARBA"/>
</dbReference>
<dbReference type="PANTHER" id="PTHR48053:SF161">
    <property type="entry name" value="PROTEIN KINASE DOMAIN-CONTAINING PROTEIN"/>
    <property type="match status" value="1"/>
</dbReference>
<dbReference type="InterPro" id="IPR003591">
    <property type="entry name" value="Leu-rich_rpt_typical-subtyp"/>
</dbReference>
<comment type="similarity">
    <text evidence="4">Belongs to the protein kinase superfamily. Ser/Thr protein kinase family.</text>
</comment>
<evidence type="ECO:0000256" key="11">
    <source>
        <dbReference type="ARBA" id="ARBA00022729"/>
    </source>
</evidence>
<evidence type="ECO:0000313" key="28">
    <source>
        <dbReference type="RefSeq" id="XP_022137421.1"/>
    </source>
</evidence>
<dbReference type="InterPro" id="IPR001611">
    <property type="entry name" value="Leu-rich_rpt"/>
</dbReference>
<keyword evidence="17 24" id="KW-0472">Membrane</keyword>
<keyword evidence="8" id="KW-0433">Leucine-rich repeat</keyword>
<evidence type="ECO:0000256" key="24">
    <source>
        <dbReference type="SAM" id="Phobius"/>
    </source>
</evidence>
<dbReference type="FunFam" id="1.10.510.10:FF:000276">
    <property type="entry name" value="LRR receptor-like serine/threonine-protein kinase RCH1"/>
    <property type="match status" value="1"/>
</dbReference>
<dbReference type="KEGG" id="mcha:111008872"/>
<evidence type="ECO:0000256" key="19">
    <source>
        <dbReference type="ARBA" id="ARBA00023180"/>
    </source>
</evidence>
<keyword evidence="12" id="KW-0677">Repeat</keyword>
<dbReference type="PROSITE" id="PS50011">
    <property type="entry name" value="PROTEIN_KINASE_DOM"/>
    <property type="match status" value="1"/>
</dbReference>
<sequence length="1114" mass="122827">MHAKPWTFFFILFLFSSSLIASAVNHQGEALLSWKQSLNLSAQELNSWNSNDETPCGWFGITCNFKQEVVEIEFRYVELLGKIPTNFSSLSTLSKLILVGTNLTDSIPKEIGDLRELNTLDLSVNSLTGEIPIEICGLRKLKKMDLSSNILVGSIPAGIGNLTILKELGLHDNQLSGQIPRSIGNLKLLELIRAGGNRDIEGNIPPEIGNCTNLVYVGFAETRISGSLPPSLGLLKKLKTLAFYTTLLSGKVPPEIGNCSELQYLFLYETSLTGSIPTSFGNLQNLLNLFLYRNRLTGTLPEELGNCYQLLDIDISMNSLTGSIPITFGNLTFLQELNLGMNNISGEVPANIGNWTELTHLMLDNNQITGLIPSELGNLKNLRMLFLWHNKLEGSIPSSISNCEILEEVDLSVNGLTGHIPGEIFHLKKLNSLMLLSNNLLGVIPPDIGNCSSLNRFRVNNNMLFGALPPQIGNLNNLSFLDLGENRLTGEIPDEISGCKNLTFIDIHSNSISGALPSGLDQLIYLQIIDFSNNLIEGNIDAGLGLLSSLTKLILYNNRFSGPIPNELGSCLKLQLLDLSANQLSGNLPWKLGDIPALEIALNLSWNQLNGEIPSEFAYLDRLGILDLSHNHLSGDLQTIAVMQNLVVLNVSDNNFSGRVPETSFFKKLPPSVLSGNPNLCYGSICTDEREGRNSRRESAPRVAVVVLLCIACTLLMAALYIAFGSKKMAERHFYGDHDGDGVDSDLEIGHELDWEMTLYQKLDLSISDVAKKLTAGNILGRGRSGVVYQVNIPPGVTIAVKRFKTSEKFAAAAFSSEISTLANIRHRNIIRLLGWAANRKTKLLFYDYWPHGNLGDLLHERCAGGYVIDWDARFKIAIGVADGLAYLHHDCVPAISHRDVKVQNILLSDEYDACLTDFGFARFIEDDLNDSSSANPLFVGSYGYIAPEYGRMLKVTEKSDVYSYGIVLLEMITGKKPADPSFAEGQHIIEWVRQHLYSKNNPIELLDPNLKVDPDAEIQEMLQVLEIALLCTNNRAYDRPTMKDIAALLRVIQTESRMKINGKKPGNGLKRLEIQSYLSSSLASTRLQLLQCDNSRCSFAHSSSSGYPHRSVT</sequence>
<evidence type="ECO:0000313" key="27">
    <source>
        <dbReference type="Proteomes" id="UP000504603"/>
    </source>
</evidence>
<dbReference type="Pfam" id="PF00560">
    <property type="entry name" value="LRR_1"/>
    <property type="match status" value="8"/>
</dbReference>
<dbReference type="RefSeq" id="XP_022137421.1">
    <property type="nucleotide sequence ID" value="XM_022281729.1"/>
</dbReference>
<dbReference type="InterPro" id="IPR011009">
    <property type="entry name" value="Kinase-like_dom_sf"/>
</dbReference>
<dbReference type="GeneID" id="111008872"/>
<comment type="similarity">
    <text evidence="20">Belongs to the polygalacturonase-inhibiting protein family.</text>
</comment>
<comment type="subcellular location">
    <subcellularLocation>
        <location evidence="2">Cell membrane</location>
    </subcellularLocation>
    <subcellularLocation>
        <location evidence="3">Membrane</location>
        <topology evidence="3">Single-pass type I membrane protein</topology>
    </subcellularLocation>
    <subcellularLocation>
        <location evidence="1">Secreted</location>
        <location evidence="1">Cell wall</location>
    </subcellularLocation>
</comment>
<dbReference type="Pfam" id="PF00069">
    <property type="entry name" value="Pkinase"/>
    <property type="match status" value="1"/>
</dbReference>
<name>A0A6J1C6J9_MOMCH</name>
<evidence type="ECO:0000256" key="12">
    <source>
        <dbReference type="ARBA" id="ARBA00022737"/>
    </source>
</evidence>
<evidence type="ECO:0000256" key="9">
    <source>
        <dbReference type="ARBA" id="ARBA00022679"/>
    </source>
</evidence>
<reference evidence="28" key="1">
    <citation type="submission" date="2025-08" db="UniProtKB">
        <authorList>
            <consortium name="RefSeq"/>
        </authorList>
    </citation>
    <scope>IDENTIFICATION</scope>
    <source>
        <strain evidence="28">OHB3-1</strain>
    </source>
</reference>
<keyword evidence="27" id="KW-1185">Reference proteome</keyword>
<evidence type="ECO:0000256" key="25">
    <source>
        <dbReference type="SAM" id="SignalP"/>
    </source>
</evidence>
<evidence type="ECO:0000256" key="22">
    <source>
        <dbReference type="ARBA" id="ARBA00048679"/>
    </source>
</evidence>
<dbReference type="FunFam" id="3.80.10.10:FF:000400">
    <property type="entry name" value="Nuclear pore complex protein NUP107"/>
    <property type="match status" value="1"/>
</dbReference>
<dbReference type="Proteomes" id="UP000504603">
    <property type="component" value="Unplaced"/>
</dbReference>
<evidence type="ECO:0000256" key="7">
    <source>
        <dbReference type="ARBA" id="ARBA00022527"/>
    </source>
</evidence>
<keyword evidence="18" id="KW-0675">Receptor</keyword>
<dbReference type="AlphaFoldDB" id="A0A6J1C6J9"/>
<dbReference type="GO" id="GO:0005524">
    <property type="term" value="F:ATP binding"/>
    <property type="evidence" value="ECO:0007669"/>
    <property type="project" value="UniProtKB-UniRule"/>
</dbReference>
<evidence type="ECO:0000256" key="1">
    <source>
        <dbReference type="ARBA" id="ARBA00004191"/>
    </source>
</evidence>
<dbReference type="FunFam" id="3.80.10.10:FF:000095">
    <property type="entry name" value="LRR receptor-like serine/threonine-protein kinase GSO1"/>
    <property type="match status" value="1"/>
</dbReference>
<keyword evidence="10 24" id="KW-0812">Transmembrane</keyword>
<keyword evidence="19" id="KW-0325">Glycoprotein</keyword>
<comment type="catalytic activity">
    <reaction evidence="21">
        <text>L-threonyl-[protein] + ATP = O-phospho-L-threonyl-[protein] + ADP + H(+)</text>
        <dbReference type="Rhea" id="RHEA:46608"/>
        <dbReference type="Rhea" id="RHEA-COMP:11060"/>
        <dbReference type="Rhea" id="RHEA-COMP:11605"/>
        <dbReference type="ChEBI" id="CHEBI:15378"/>
        <dbReference type="ChEBI" id="CHEBI:30013"/>
        <dbReference type="ChEBI" id="CHEBI:30616"/>
        <dbReference type="ChEBI" id="CHEBI:61977"/>
        <dbReference type="ChEBI" id="CHEBI:456216"/>
        <dbReference type="EC" id="2.7.11.1"/>
    </reaction>
</comment>
<evidence type="ECO:0000256" key="21">
    <source>
        <dbReference type="ARBA" id="ARBA00047899"/>
    </source>
</evidence>
<dbReference type="GO" id="GO:0001653">
    <property type="term" value="F:peptide receptor activity"/>
    <property type="evidence" value="ECO:0007669"/>
    <property type="project" value="UniProtKB-ARBA"/>
</dbReference>
<dbReference type="InterPro" id="IPR008271">
    <property type="entry name" value="Ser/Thr_kinase_AS"/>
</dbReference>
<feature type="transmembrane region" description="Helical" evidence="24">
    <location>
        <begin position="703"/>
        <end position="724"/>
    </location>
</feature>
<dbReference type="SUPFAM" id="SSF52047">
    <property type="entry name" value="RNI-like"/>
    <property type="match status" value="1"/>
</dbReference>
<dbReference type="GO" id="GO:0004674">
    <property type="term" value="F:protein serine/threonine kinase activity"/>
    <property type="evidence" value="ECO:0007669"/>
    <property type="project" value="UniProtKB-KW"/>
</dbReference>
<dbReference type="EC" id="2.7.11.1" evidence="5"/>
<keyword evidence="14" id="KW-0418">Kinase</keyword>
<dbReference type="GO" id="GO:0005886">
    <property type="term" value="C:plasma membrane"/>
    <property type="evidence" value="ECO:0007669"/>
    <property type="project" value="UniProtKB-SubCell"/>
</dbReference>
<comment type="catalytic activity">
    <reaction evidence="22">
        <text>L-seryl-[protein] + ATP = O-phospho-L-seryl-[protein] + ADP + H(+)</text>
        <dbReference type="Rhea" id="RHEA:17989"/>
        <dbReference type="Rhea" id="RHEA-COMP:9863"/>
        <dbReference type="Rhea" id="RHEA-COMP:11604"/>
        <dbReference type="ChEBI" id="CHEBI:15378"/>
        <dbReference type="ChEBI" id="CHEBI:29999"/>
        <dbReference type="ChEBI" id="CHEBI:30616"/>
        <dbReference type="ChEBI" id="CHEBI:83421"/>
        <dbReference type="ChEBI" id="CHEBI:456216"/>
        <dbReference type="EC" id="2.7.11.1"/>
    </reaction>
</comment>
<keyword evidence="6" id="KW-0964">Secreted</keyword>
<feature type="domain" description="Protein kinase" evidence="26">
    <location>
        <begin position="774"/>
        <end position="1053"/>
    </location>
</feature>
<organism evidence="27 28">
    <name type="scientific">Momordica charantia</name>
    <name type="common">Bitter gourd</name>
    <name type="synonym">Balsam pear</name>
    <dbReference type="NCBI Taxonomy" id="3673"/>
    <lineage>
        <taxon>Eukaryota</taxon>
        <taxon>Viridiplantae</taxon>
        <taxon>Streptophyta</taxon>
        <taxon>Embryophyta</taxon>
        <taxon>Tracheophyta</taxon>
        <taxon>Spermatophyta</taxon>
        <taxon>Magnoliopsida</taxon>
        <taxon>eudicotyledons</taxon>
        <taxon>Gunneridae</taxon>
        <taxon>Pentapetalae</taxon>
        <taxon>rosids</taxon>
        <taxon>fabids</taxon>
        <taxon>Cucurbitales</taxon>
        <taxon>Cucurbitaceae</taxon>
        <taxon>Momordiceae</taxon>
        <taxon>Momordica</taxon>
    </lineage>
</organism>